<protein>
    <recommendedName>
        <fullName evidence="4">DUF3592 domain-containing protein</fullName>
    </recommendedName>
</protein>
<organism evidence="2 3">
    <name type="scientific">Hymenobacter jeongseonensis</name>
    <dbReference type="NCBI Taxonomy" id="2791027"/>
    <lineage>
        <taxon>Bacteria</taxon>
        <taxon>Pseudomonadati</taxon>
        <taxon>Bacteroidota</taxon>
        <taxon>Cytophagia</taxon>
        <taxon>Cytophagales</taxon>
        <taxon>Hymenobacteraceae</taxon>
        <taxon>Hymenobacter</taxon>
    </lineage>
</organism>
<name>A0ABS0IJ37_9BACT</name>
<keyword evidence="1" id="KW-1133">Transmembrane helix</keyword>
<evidence type="ECO:0000313" key="3">
    <source>
        <dbReference type="Proteomes" id="UP000597617"/>
    </source>
</evidence>
<proteinExistence type="predicted"/>
<gene>
    <name evidence="2" type="ORF">I2I05_11005</name>
</gene>
<comment type="caution">
    <text evidence="2">The sequence shown here is derived from an EMBL/GenBank/DDBJ whole genome shotgun (WGS) entry which is preliminary data.</text>
</comment>
<keyword evidence="3" id="KW-1185">Reference proteome</keyword>
<keyword evidence="1" id="KW-0472">Membrane</keyword>
<reference evidence="2 3" key="1">
    <citation type="submission" date="2020-11" db="EMBL/GenBank/DDBJ databases">
        <authorList>
            <person name="Kim M.K."/>
        </authorList>
    </citation>
    <scope>NUCLEOTIDE SEQUENCE [LARGE SCALE GENOMIC DNA]</scope>
    <source>
        <strain evidence="2 3">BT683</strain>
    </source>
</reference>
<feature type="transmembrane region" description="Helical" evidence="1">
    <location>
        <begin position="6"/>
        <end position="28"/>
    </location>
</feature>
<accession>A0ABS0IJ37</accession>
<dbReference type="Proteomes" id="UP000597617">
    <property type="component" value="Unassembled WGS sequence"/>
</dbReference>
<evidence type="ECO:0008006" key="4">
    <source>
        <dbReference type="Google" id="ProtNLM"/>
    </source>
</evidence>
<evidence type="ECO:0000313" key="2">
    <source>
        <dbReference type="EMBL" id="MBF9237923.1"/>
    </source>
</evidence>
<keyword evidence="1" id="KW-0812">Transmembrane</keyword>
<evidence type="ECO:0000256" key="1">
    <source>
        <dbReference type="SAM" id="Phobius"/>
    </source>
</evidence>
<sequence length="143" mass="15336">MNYYFLLIPPLALAAFVGFWCLVVKLVALGGWQRLAAQYRVAALPPGPQFRLGQASVGGVSYRGAMQAGASAEGLALSTGFPFGTGHPPLLIPWSAFGPFHSEQSLWMTFYTTAIQTGAGNTLTFKFASKDLIAAARPWIRVV</sequence>
<dbReference type="EMBL" id="JADQDQ010000004">
    <property type="protein sequence ID" value="MBF9237923.1"/>
    <property type="molecule type" value="Genomic_DNA"/>
</dbReference>
<dbReference type="RefSeq" id="WP_196282298.1">
    <property type="nucleotide sequence ID" value="NZ_JADQDQ010000004.1"/>
</dbReference>